<protein>
    <submittedName>
        <fullName evidence="1">Uncharacterized protein</fullName>
    </submittedName>
</protein>
<gene>
    <name evidence="1" type="ORF">FRACYDRAFT_240761</name>
</gene>
<keyword evidence="2" id="KW-1185">Reference proteome</keyword>
<dbReference type="KEGG" id="fcy:FRACYDRAFT_240761"/>
<reference evidence="1 2" key="1">
    <citation type="submission" date="2016-09" db="EMBL/GenBank/DDBJ databases">
        <title>Extensive genetic diversity and differential bi-allelic expression allows diatom success in the polar Southern Ocean.</title>
        <authorList>
            <consortium name="DOE Joint Genome Institute"/>
            <person name="Mock T."/>
            <person name="Otillar R.P."/>
            <person name="Strauss J."/>
            <person name="Dupont C."/>
            <person name="Frickenhaus S."/>
            <person name="Maumus F."/>
            <person name="Mcmullan M."/>
            <person name="Sanges R."/>
            <person name="Schmutz J."/>
            <person name="Toseland A."/>
            <person name="Valas R."/>
            <person name="Veluchamy A."/>
            <person name="Ward B.J."/>
            <person name="Allen A."/>
            <person name="Barry K."/>
            <person name="Falciatore A."/>
            <person name="Ferrante M."/>
            <person name="Fortunato A.E."/>
            <person name="Gloeckner G."/>
            <person name="Gruber A."/>
            <person name="Hipkin R."/>
            <person name="Janech M."/>
            <person name="Kroth P."/>
            <person name="Leese F."/>
            <person name="Lindquist E."/>
            <person name="Lyon B.R."/>
            <person name="Martin J."/>
            <person name="Mayer C."/>
            <person name="Parker M."/>
            <person name="Quesneville H."/>
            <person name="Raymond J."/>
            <person name="Uhlig C."/>
            <person name="Valentin K.U."/>
            <person name="Worden A.Z."/>
            <person name="Armbrust E.V."/>
            <person name="Bowler C."/>
            <person name="Green B."/>
            <person name="Moulton V."/>
            <person name="Van Oosterhout C."/>
            <person name="Grigoriev I."/>
        </authorList>
    </citation>
    <scope>NUCLEOTIDE SEQUENCE [LARGE SCALE GENOMIC DNA]</scope>
    <source>
        <strain evidence="1 2">CCMP1102</strain>
    </source>
</reference>
<dbReference type="AlphaFoldDB" id="A0A1E7F7U6"/>
<dbReference type="Proteomes" id="UP000095751">
    <property type="component" value="Unassembled WGS sequence"/>
</dbReference>
<proteinExistence type="predicted"/>
<evidence type="ECO:0000313" key="1">
    <source>
        <dbReference type="EMBL" id="OEU14227.1"/>
    </source>
</evidence>
<organism evidence="1 2">
    <name type="scientific">Fragilariopsis cylindrus CCMP1102</name>
    <dbReference type="NCBI Taxonomy" id="635003"/>
    <lineage>
        <taxon>Eukaryota</taxon>
        <taxon>Sar</taxon>
        <taxon>Stramenopiles</taxon>
        <taxon>Ochrophyta</taxon>
        <taxon>Bacillariophyta</taxon>
        <taxon>Bacillariophyceae</taxon>
        <taxon>Bacillariophycidae</taxon>
        <taxon>Bacillariales</taxon>
        <taxon>Bacillariaceae</taxon>
        <taxon>Fragilariopsis</taxon>
    </lineage>
</organism>
<name>A0A1E7F7U6_9STRA</name>
<dbReference type="OrthoDB" id="53760at2759"/>
<dbReference type="EMBL" id="KV784360">
    <property type="protein sequence ID" value="OEU14227.1"/>
    <property type="molecule type" value="Genomic_DNA"/>
</dbReference>
<dbReference type="InParanoid" id="A0A1E7F7U6"/>
<evidence type="ECO:0000313" key="2">
    <source>
        <dbReference type="Proteomes" id="UP000095751"/>
    </source>
</evidence>
<accession>A0A1E7F7U6</accession>
<sequence length="243" mass="28616">MASINQNNGRVLGQAESTATLRRSGLPVHAAYRIQRDLPLEMHYDEIRGEYLELYYNTFMQWLTKTAIPINSFVDNLNPTNPNNKRCCTTATLKGYIGQVFKSFPVTFPDHEDYINKNDTFFPSWYTQLRIEFEEDHNRFFIDNADGDIQFGTTKIVPLYRDNATPLMPTRFNLCDLKKMFLNMIHRSDGTNDLMEQRAEILFIYLVMARVGEVRFENYSDWEWHDALQVVNTWWTDAYGSRF</sequence>